<accession>A0A2Z7CH02</accession>
<comment type="similarity">
    <text evidence="1">Belongs to the FPP family.</text>
</comment>
<protein>
    <submittedName>
        <fullName evidence="5">Filament-like plant protein 7-like</fullName>
    </submittedName>
</protein>
<name>A0A2Z7CH02_9LAMI</name>
<evidence type="ECO:0000313" key="5">
    <source>
        <dbReference type="EMBL" id="KZV45985.1"/>
    </source>
</evidence>
<feature type="coiled-coil region" evidence="3">
    <location>
        <begin position="57"/>
        <end position="98"/>
    </location>
</feature>
<keyword evidence="2 3" id="KW-0175">Coiled coil</keyword>
<sequence>MEQKTWLWRKRSSEKTILANGEEVQSSHPSEAENSWKSLSERLASVLEECSAKDDILQKHKKIAADALHEKLQAEEELLRLRQELDETKQEKAIADERLSPANSALKDGMNKLSRIQEHNDKRMAVEFEKSQKELEEKLAETSKRLADLTVESLYLSKALAVKEELNEDLKSYKYQLEAELKELLARLDSVEKENVFLRYEFRVLEKEFEIRNEDLEYGRRYAEASQKQNLDNVKKIKKLEAKCQRLRALTGKHLQSPDYLANVKSDVEIEGRNQIDIRRKKGTTTCGLVPKDASKKVFLLLDQVKDLEKENKILKECMSKKDEEILYLLKMKNSTEAGSCDSSALECRMIGASSDMRLMDDFVEMEKLAIVSVNSPFTGSFTASQKSHSLSDSSNERSGYRLISTNMEPVPMEQTKYTEDLSSRKPRDWLQDVVDVILKETEFSKRSTDELLGDISLVLNSVIRPEARQTLPISGYLTWNSSSSTPPGTALEEPSNEFHRSETKNSTVRDEFKKHLGGDGPGTAFDLESVQNLMLDAEKIHSSFQMNITGLENELNILKSKEKDFEANKQQNGALLYELKQSHQTITHLQDEITTLKESKKVKDGQSHDVETQLSVTKAKLNEVVKKLYTAEVELDNKTQCCEELEGMCLELQLQLESNTINQHSIDKENPEELLQTDLEITRASAKLAECEKTILSLGTQLKALGASKEMAVANKVLSITEVSNKKFNLRPSLRDQMLKEDSAKLKHLHSPRTKEIIDMTKSDGPSVFPDKAYLGSKHEARSSNEGALVIFQSRRKGWRLGFLRKLMLRRKKSGCSKTTFYFG</sequence>
<dbReference type="PANTHER" id="PTHR31580">
    <property type="entry name" value="FILAMENT-LIKE PLANT PROTEIN 4"/>
    <property type="match status" value="1"/>
</dbReference>
<keyword evidence="6" id="KW-1185">Reference proteome</keyword>
<dbReference type="Proteomes" id="UP000250235">
    <property type="component" value="Unassembled WGS sequence"/>
</dbReference>
<feature type="region of interest" description="Disordered" evidence="4">
    <location>
        <begin position="483"/>
        <end position="509"/>
    </location>
</feature>
<evidence type="ECO:0000256" key="1">
    <source>
        <dbReference type="ARBA" id="ARBA00005921"/>
    </source>
</evidence>
<evidence type="ECO:0000256" key="4">
    <source>
        <dbReference type="SAM" id="MobiDB-lite"/>
    </source>
</evidence>
<dbReference type="Pfam" id="PF05911">
    <property type="entry name" value="FPP"/>
    <property type="match status" value="3"/>
</dbReference>
<proteinExistence type="inferred from homology"/>
<feature type="compositionally biased region" description="Basic and acidic residues" evidence="4">
    <location>
        <begin position="497"/>
        <end position="509"/>
    </location>
</feature>
<dbReference type="AlphaFoldDB" id="A0A2Z7CH02"/>
<evidence type="ECO:0000256" key="2">
    <source>
        <dbReference type="ARBA" id="ARBA00023054"/>
    </source>
</evidence>
<dbReference type="PANTHER" id="PTHR31580:SF8">
    <property type="entry name" value="FILAMENT-LIKE PROTEIN (DUF869)"/>
    <property type="match status" value="1"/>
</dbReference>
<dbReference type="InterPro" id="IPR008587">
    <property type="entry name" value="FPP_plant"/>
</dbReference>
<evidence type="ECO:0000256" key="3">
    <source>
        <dbReference type="SAM" id="Coils"/>
    </source>
</evidence>
<gene>
    <name evidence="5" type="ORF">F511_10675</name>
</gene>
<dbReference type="OrthoDB" id="1917992at2759"/>
<dbReference type="EMBL" id="KQ995736">
    <property type="protein sequence ID" value="KZV45985.1"/>
    <property type="molecule type" value="Genomic_DNA"/>
</dbReference>
<evidence type="ECO:0000313" key="6">
    <source>
        <dbReference type="Proteomes" id="UP000250235"/>
    </source>
</evidence>
<feature type="coiled-coil region" evidence="3">
    <location>
        <begin position="125"/>
        <end position="208"/>
    </location>
</feature>
<organism evidence="5 6">
    <name type="scientific">Dorcoceras hygrometricum</name>
    <dbReference type="NCBI Taxonomy" id="472368"/>
    <lineage>
        <taxon>Eukaryota</taxon>
        <taxon>Viridiplantae</taxon>
        <taxon>Streptophyta</taxon>
        <taxon>Embryophyta</taxon>
        <taxon>Tracheophyta</taxon>
        <taxon>Spermatophyta</taxon>
        <taxon>Magnoliopsida</taxon>
        <taxon>eudicotyledons</taxon>
        <taxon>Gunneridae</taxon>
        <taxon>Pentapetalae</taxon>
        <taxon>asterids</taxon>
        <taxon>lamiids</taxon>
        <taxon>Lamiales</taxon>
        <taxon>Gesneriaceae</taxon>
        <taxon>Didymocarpoideae</taxon>
        <taxon>Trichosporeae</taxon>
        <taxon>Loxocarpinae</taxon>
        <taxon>Dorcoceras</taxon>
    </lineage>
</organism>
<reference evidence="5 6" key="1">
    <citation type="journal article" date="2015" name="Proc. Natl. Acad. Sci. U.S.A.">
        <title>The resurrection genome of Boea hygrometrica: A blueprint for survival of dehydration.</title>
        <authorList>
            <person name="Xiao L."/>
            <person name="Yang G."/>
            <person name="Zhang L."/>
            <person name="Yang X."/>
            <person name="Zhao S."/>
            <person name="Ji Z."/>
            <person name="Zhou Q."/>
            <person name="Hu M."/>
            <person name="Wang Y."/>
            <person name="Chen M."/>
            <person name="Xu Y."/>
            <person name="Jin H."/>
            <person name="Xiao X."/>
            <person name="Hu G."/>
            <person name="Bao F."/>
            <person name="Hu Y."/>
            <person name="Wan P."/>
            <person name="Li L."/>
            <person name="Deng X."/>
            <person name="Kuang T."/>
            <person name="Xiang C."/>
            <person name="Zhu J.K."/>
            <person name="Oliver M.J."/>
            <person name="He Y."/>
        </authorList>
    </citation>
    <scope>NUCLEOTIDE SEQUENCE [LARGE SCALE GENOMIC DNA]</scope>
    <source>
        <strain evidence="6">cv. XS01</strain>
    </source>
</reference>